<name>A0ABT1A6L8_9PSEU</name>
<evidence type="ECO:0000313" key="3">
    <source>
        <dbReference type="Proteomes" id="UP001165283"/>
    </source>
</evidence>
<dbReference type="Pfam" id="PF18171">
    <property type="entry name" value="LSDAT_prok"/>
    <property type="match status" value="1"/>
</dbReference>
<evidence type="ECO:0000259" key="1">
    <source>
        <dbReference type="Pfam" id="PF18171"/>
    </source>
</evidence>
<gene>
    <name evidence="2" type="ORF">KDL28_26645</name>
</gene>
<evidence type="ECO:0000313" key="2">
    <source>
        <dbReference type="EMBL" id="MCO1658650.1"/>
    </source>
</evidence>
<keyword evidence="3" id="KW-1185">Reference proteome</keyword>
<accession>A0ABT1A6L8</accession>
<dbReference type="InterPro" id="IPR041482">
    <property type="entry name" value="LSDAT_prok"/>
</dbReference>
<dbReference type="EMBL" id="JAGSOV010000057">
    <property type="protein sequence ID" value="MCO1658650.1"/>
    <property type="molecule type" value="Genomic_DNA"/>
</dbReference>
<sequence>MGGDGPAVLRVARVPDIAAVLAGAGVPLGVPVLVLVGGAGDMDDEHERLLGALLRDAVLPVVAGLGAAVVDGATEVGVMRAVGRARAAAGAVFPLIGVAAEGTVVAPGHPPPSADAVALDRHHTHAVLVPGTAWGDESPWLADVAGAVAGTRPSVTLLANGGDIAYLDLEHSVDRGRPVLLLAGTGRTADAVATAGPGSDPRARRAAASRLVAAVGIDDAVAVGAAVRRALGAPAG</sequence>
<feature type="domain" description="LSDAT prokaryote" evidence="1">
    <location>
        <begin position="31"/>
        <end position="219"/>
    </location>
</feature>
<organism evidence="2 3">
    <name type="scientific">Pseudonocardia humida</name>
    <dbReference type="NCBI Taxonomy" id="2800819"/>
    <lineage>
        <taxon>Bacteria</taxon>
        <taxon>Bacillati</taxon>
        <taxon>Actinomycetota</taxon>
        <taxon>Actinomycetes</taxon>
        <taxon>Pseudonocardiales</taxon>
        <taxon>Pseudonocardiaceae</taxon>
        <taxon>Pseudonocardia</taxon>
    </lineage>
</organism>
<comment type="caution">
    <text evidence="2">The sequence shown here is derived from an EMBL/GenBank/DDBJ whole genome shotgun (WGS) entry which is preliminary data.</text>
</comment>
<dbReference type="Proteomes" id="UP001165283">
    <property type="component" value="Unassembled WGS sequence"/>
</dbReference>
<dbReference type="RefSeq" id="WP_252442852.1">
    <property type="nucleotide sequence ID" value="NZ_JAGSOV010000057.1"/>
</dbReference>
<reference evidence="2" key="1">
    <citation type="submission" date="2021-04" db="EMBL/GenBank/DDBJ databases">
        <title>Pseudonocardia sp. nov., isolated from sandy soil of mangrove forest.</title>
        <authorList>
            <person name="Zan Z."/>
            <person name="Huang R."/>
            <person name="Liu W."/>
        </authorList>
    </citation>
    <scope>NUCLEOTIDE SEQUENCE</scope>
    <source>
        <strain evidence="2">S2-4</strain>
    </source>
</reference>
<protein>
    <recommendedName>
        <fullName evidence="1">LSDAT prokaryote domain-containing protein</fullName>
    </recommendedName>
</protein>
<proteinExistence type="predicted"/>